<keyword evidence="1" id="KW-0472">Membrane</keyword>
<dbReference type="RefSeq" id="WP_015157323.1">
    <property type="nucleotide sequence ID" value="NZ_JAVKZF010000008.1"/>
</dbReference>
<evidence type="ECO:0000313" key="3">
    <source>
        <dbReference type="EMBL" id="RUT13226.1"/>
    </source>
</evidence>
<comment type="caution">
    <text evidence="3">The sequence shown here is derived from an EMBL/GenBank/DDBJ whole genome shotgun (WGS) entry which is preliminary data.</text>
</comment>
<accession>A0AB37UPJ8</accession>
<evidence type="ECO:0000313" key="4">
    <source>
        <dbReference type="Proteomes" id="UP000282574"/>
    </source>
</evidence>
<gene>
    <name evidence="3" type="ORF">DSM107010_14880</name>
</gene>
<keyword evidence="4" id="KW-1185">Reference proteome</keyword>
<feature type="transmembrane region" description="Helical" evidence="1">
    <location>
        <begin position="15"/>
        <end position="36"/>
    </location>
</feature>
<protein>
    <recommendedName>
        <fullName evidence="2">Bacterial Pleckstrin homology domain-containing protein</fullName>
    </recommendedName>
</protein>
<evidence type="ECO:0000259" key="2">
    <source>
        <dbReference type="Pfam" id="PF10882"/>
    </source>
</evidence>
<dbReference type="Proteomes" id="UP000282574">
    <property type="component" value="Unassembled WGS sequence"/>
</dbReference>
<feature type="transmembrane region" description="Helical" evidence="1">
    <location>
        <begin position="43"/>
        <end position="65"/>
    </location>
</feature>
<dbReference type="EMBL" id="RSCK01000008">
    <property type="protein sequence ID" value="RUT13226.1"/>
    <property type="molecule type" value="Genomic_DNA"/>
</dbReference>
<dbReference type="InterPro" id="IPR027783">
    <property type="entry name" value="Bacterial_PH-related"/>
</dbReference>
<proteinExistence type="predicted"/>
<sequence length="168" mass="19019">MYTGTVFNAPWDKSLIFSTMLFSSILLGVALIGLLVGEERNNFFWLLAMVVLPLAILIASALFGVRGYKLTNDALYIQRFGWNSKIPLTQLINAESNPHAMDNSLRTWGNGGLFAITGRFRNDRLGSYQAYATDPLRSVILRFPQRTIVLTPDNPEQFVREVRSRQMM</sequence>
<feature type="domain" description="Bacterial Pleckstrin homology" evidence="2">
    <location>
        <begin position="67"/>
        <end position="165"/>
    </location>
</feature>
<dbReference type="Pfam" id="PF10882">
    <property type="entry name" value="bPH_5"/>
    <property type="match status" value="1"/>
</dbReference>
<organism evidence="3 4">
    <name type="scientific">Chroococcidiopsis cubana SAG 39.79</name>
    <dbReference type="NCBI Taxonomy" id="388085"/>
    <lineage>
        <taxon>Bacteria</taxon>
        <taxon>Bacillati</taxon>
        <taxon>Cyanobacteriota</taxon>
        <taxon>Cyanophyceae</taxon>
        <taxon>Chroococcidiopsidales</taxon>
        <taxon>Chroococcidiopsidaceae</taxon>
        <taxon>Chroococcidiopsis</taxon>
    </lineage>
</organism>
<dbReference type="AlphaFoldDB" id="A0AB37UPJ8"/>
<keyword evidence="1" id="KW-1133">Transmembrane helix</keyword>
<name>A0AB37UPJ8_9CYAN</name>
<reference evidence="3 4" key="1">
    <citation type="journal article" date="2019" name="Genome Biol. Evol.">
        <title>Day and night: Metabolic profiles and evolutionary relationships of six axenic non-marine cyanobacteria.</title>
        <authorList>
            <person name="Will S.E."/>
            <person name="Henke P."/>
            <person name="Boedeker C."/>
            <person name="Huang S."/>
            <person name="Brinkmann H."/>
            <person name="Rohde M."/>
            <person name="Jarek M."/>
            <person name="Friedl T."/>
            <person name="Seufert S."/>
            <person name="Schumacher M."/>
            <person name="Overmann J."/>
            <person name="Neumann-Schaal M."/>
            <person name="Petersen J."/>
        </authorList>
    </citation>
    <scope>NUCLEOTIDE SEQUENCE [LARGE SCALE GENOMIC DNA]</scope>
    <source>
        <strain evidence="3 4">SAG 39.79</strain>
    </source>
</reference>
<evidence type="ECO:0000256" key="1">
    <source>
        <dbReference type="SAM" id="Phobius"/>
    </source>
</evidence>
<keyword evidence="1" id="KW-0812">Transmembrane</keyword>